<keyword evidence="3" id="KW-1185">Reference proteome</keyword>
<comment type="caution">
    <text evidence="2">The sequence shown here is derived from an EMBL/GenBank/DDBJ whole genome shotgun (WGS) entry which is preliminary data.</text>
</comment>
<reference evidence="2 3" key="1">
    <citation type="submission" date="2018-09" db="EMBL/GenBank/DDBJ databases">
        <authorList>
            <person name="Grouzdev D.S."/>
            <person name="Krutkina M.S."/>
        </authorList>
    </citation>
    <scope>NUCLEOTIDE SEQUENCE [LARGE SCALE GENOMIC DNA]</scope>
    <source>
        <strain evidence="2 3">RmlP001</strain>
    </source>
</reference>
<sequence>MSTDPLNIYSRSEIAAGARHFAHVADDIPGLGKKALGRAERQAAAAAEVAADHHITSQLDRYAGAAAATRALAPARQAQGRGPADLSSDSQDRGYTLSDVEALRARMEADEPAARRGTTTPRSASHTQAVVRDWAEACIAEGSPEARKAGEILARRHGIRLETR</sequence>
<evidence type="ECO:0000256" key="1">
    <source>
        <dbReference type="SAM" id="MobiDB-lite"/>
    </source>
</evidence>
<evidence type="ECO:0000313" key="3">
    <source>
        <dbReference type="Proteomes" id="UP000289411"/>
    </source>
</evidence>
<feature type="region of interest" description="Disordered" evidence="1">
    <location>
        <begin position="73"/>
        <end position="128"/>
    </location>
</feature>
<accession>A0A4Q2RJ11</accession>
<organism evidence="2 3">
    <name type="scientific">Lichenibacterium ramalinae</name>
    <dbReference type="NCBI Taxonomy" id="2316527"/>
    <lineage>
        <taxon>Bacteria</taxon>
        <taxon>Pseudomonadati</taxon>
        <taxon>Pseudomonadota</taxon>
        <taxon>Alphaproteobacteria</taxon>
        <taxon>Hyphomicrobiales</taxon>
        <taxon>Lichenihabitantaceae</taxon>
        <taxon>Lichenibacterium</taxon>
    </lineage>
</organism>
<dbReference type="AlphaFoldDB" id="A0A4Q2RJ11"/>
<dbReference type="RefSeq" id="WP_129217871.1">
    <property type="nucleotide sequence ID" value="NZ_QYBC01000002.1"/>
</dbReference>
<name>A0A4Q2RJ11_9HYPH</name>
<evidence type="ECO:0000313" key="2">
    <source>
        <dbReference type="EMBL" id="RYB07270.1"/>
    </source>
</evidence>
<dbReference type="Proteomes" id="UP000289411">
    <property type="component" value="Unassembled WGS sequence"/>
</dbReference>
<gene>
    <name evidence="2" type="ORF">D3272_04220</name>
</gene>
<feature type="compositionally biased region" description="Polar residues" evidence="1">
    <location>
        <begin position="117"/>
        <end position="128"/>
    </location>
</feature>
<feature type="compositionally biased region" description="Basic and acidic residues" evidence="1">
    <location>
        <begin position="101"/>
        <end position="114"/>
    </location>
</feature>
<proteinExistence type="predicted"/>
<dbReference type="EMBL" id="QYBC01000002">
    <property type="protein sequence ID" value="RYB07270.1"/>
    <property type="molecule type" value="Genomic_DNA"/>
</dbReference>
<reference evidence="2 3" key="2">
    <citation type="submission" date="2019-02" db="EMBL/GenBank/DDBJ databases">
        <title>'Lichenibacterium ramalinii' gen. nov. sp. nov., 'Lichenibacterium minor' gen. nov. sp. nov.</title>
        <authorList>
            <person name="Pankratov T."/>
        </authorList>
    </citation>
    <scope>NUCLEOTIDE SEQUENCE [LARGE SCALE GENOMIC DNA]</scope>
    <source>
        <strain evidence="2 3">RmlP001</strain>
    </source>
</reference>
<protein>
    <submittedName>
        <fullName evidence="2">Uncharacterized protein</fullName>
    </submittedName>
</protein>